<gene>
    <name evidence="2" type="ORF">X975_20716</name>
</gene>
<dbReference type="EMBL" id="KK114822">
    <property type="protein sequence ID" value="KFM63418.1"/>
    <property type="molecule type" value="Genomic_DNA"/>
</dbReference>
<feature type="region of interest" description="Disordered" evidence="1">
    <location>
        <begin position="88"/>
        <end position="108"/>
    </location>
</feature>
<accession>A0A087TE79</accession>
<proteinExistence type="predicted"/>
<evidence type="ECO:0000256" key="1">
    <source>
        <dbReference type="SAM" id="MobiDB-lite"/>
    </source>
</evidence>
<name>A0A087TE79_STEMI</name>
<feature type="compositionally biased region" description="Polar residues" evidence="1">
    <location>
        <begin position="96"/>
        <end position="108"/>
    </location>
</feature>
<dbReference type="STRING" id="407821.A0A087TE79"/>
<dbReference type="OMA" id="CSPQEMQ"/>
<dbReference type="AlphaFoldDB" id="A0A087TE79"/>
<reference evidence="2 3" key="1">
    <citation type="submission" date="2013-11" db="EMBL/GenBank/DDBJ databases">
        <title>Genome sequencing of Stegodyphus mimosarum.</title>
        <authorList>
            <person name="Bechsgaard J."/>
        </authorList>
    </citation>
    <scope>NUCLEOTIDE SEQUENCE [LARGE SCALE GENOMIC DNA]</scope>
</reference>
<organism evidence="2 3">
    <name type="scientific">Stegodyphus mimosarum</name>
    <name type="common">African social velvet spider</name>
    <dbReference type="NCBI Taxonomy" id="407821"/>
    <lineage>
        <taxon>Eukaryota</taxon>
        <taxon>Metazoa</taxon>
        <taxon>Ecdysozoa</taxon>
        <taxon>Arthropoda</taxon>
        <taxon>Chelicerata</taxon>
        <taxon>Arachnida</taxon>
        <taxon>Araneae</taxon>
        <taxon>Araneomorphae</taxon>
        <taxon>Entelegynae</taxon>
        <taxon>Eresoidea</taxon>
        <taxon>Eresidae</taxon>
        <taxon>Stegodyphus</taxon>
    </lineage>
</organism>
<dbReference type="OrthoDB" id="6418501at2759"/>
<evidence type="ECO:0000313" key="2">
    <source>
        <dbReference type="EMBL" id="KFM63418.1"/>
    </source>
</evidence>
<feature type="non-terminal residue" evidence="2">
    <location>
        <position position="131"/>
    </location>
</feature>
<sequence>MKKIPLRAAREAGRMVKYTQCSPQEMQLDDDLEDIAIVSNAAPESVKYGSGSLTANGPRVVPGIITTTGATDRLQSAGRSVSHTRIHTASPALYGTKSSENLKSGSRQSLLESVSSRFLGGTGLTYGAKRR</sequence>
<dbReference type="Proteomes" id="UP000054359">
    <property type="component" value="Unassembled WGS sequence"/>
</dbReference>
<evidence type="ECO:0000313" key="3">
    <source>
        <dbReference type="Proteomes" id="UP000054359"/>
    </source>
</evidence>
<protein>
    <submittedName>
        <fullName evidence="2">Uncharacterized protein</fullName>
    </submittedName>
</protein>
<keyword evidence="3" id="KW-1185">Reference proteome</keyword>